<dbReference type="Gene3D" id="3.40.190.150">
    <property type="entry name" value="Bordetella uptake gene, domain 1"/>
    <property type="match status" value="1"/>
</dbReference>
<dbReference type="InterPro" id="IPR005064">
    <property type="entry name" value="BUG"/>
</dbReference>
<sequence>MRRRSLALLPLATALGAAPLGAPFAQTAAFPTRPVRIVVPFAAGGTADVLARLVGERLSAKWGQPVLVENRPGAGGNIGAEQVARAAGDGHTLLLGTIGIHAASSIYARLPYNPDTDLAPVTVLAEMPNALIVHPSVPAQNLRELIALARAQPGALTFGSAGSGSSTHMAGELFMQVAGVQMTHVPYRGSSAALTDLMAGSIQLMFENVPTVPPLARAGSVRALAVTSAEAVDALPGVPPATQAGLPDYVATAWMTLAAPASVPAPLLQRLNADTVAVLNEPAIQDRLRQLGAIKRGLSVEESRRFFAEETRKWTRVIQTANIRVN</sequence>
<accession>A0A840A956</accession>
<dbReference type="InterPro" id="IPR042100">
    <property type="entry name" value="Bug_dom1"/>
</dbReference>
<reference evidence="3 4" key="1">
    <citation type="submission" date="2020-08" db="EMBL/GenBank/DDBJ databases">
        <title>Genomic Encyclopedia of Type Strains, Phase IV (KMG-IV): sequencing the most valuable type-strain genomes for metagenomic binning, comparative biology and taxonomic classification.</title>
        <authorList>
            <person name="Goeker M."/>
        </authorList>
    </citation>
    <scope>NUCLEOTIDE SEQUENCE [LARGE SCALE GENOMIC DNA]</scope>
    <source>
        <strain evidence="3 4">DSM 19979</strain>
    </source>
</reference>
<protein>
    <submittedName>
        <fullName evidence="3">Tripartite-type tricarboxylate transporter receptor subunit TctC</fullName>
    </submittedName>
</protein>
<dbReference type="PIRSF" id="PIRSF017082">
    <property type="entry name" value="YflP"/>
    <property type="match status" value="1"/>
</dbReference>
<feature type="signal peptide" evidence="2">
    <location>
        <begin position="1"/>
        <end position="28"/>
    </location>
</feature>
<comment type="caution">
    <text evidence="3">The sequence shown here is derived from an EMBL/GenBank/DDBJ whole genome shotgun (WGS) entry which is preliminary data.</text>
</comment>
<evidence type="ECO:0000313" key="3">
    <source>
        <dbReference type="EMBL" id="MBB3896660.1"/>
    </source>
</evidence>
<dbReference type="SUPFAM" id="SSF53850">
    <property type="entry name" value="Periplasmic binding protein-like II"/>
    <property type="match status" value="1"/>
</dbReference>
<dbReference type="PANTHER" id="PTHR42928:SF5">
    <property type="entry name" value="BLR1237 PROTEIN"/>
    <property type="match status" value="1"/>
</dbReference>
<dbReference type="Pfam" id="PF03401">
    <property type="entry name" value="TctC"/>
    <property type="match status" value="1"/>
</dbReference>
<dbReference type="PANTHER" id="PTHR42928">
    <property type="entry name" value="TRICARBOXYLATE-BINDING PROTEIN"/>
    <property type="match status" value="1"/>
</dbReference>
<comment type="similarity">
    <text evidence="1">Belongs to the UPF0065 (bug) family.</text>
</comment>
<dbReference type="Proteomes" id="UP000553193">
    <property type="component" value="Unassembled WGS sequence"/>
</dbReference>
<evidence type="ECO:0000256" key="2">
    <source>
        <dbReference type="SAM" id="SignalP"/>
    </source>
</evidence>
<evidence type="ECO:0000256" key="1">
    <source>
        <dbReference type="ARBA" id="ARBA00006987"/>
    </source>
</evidence>
<proteinExistence type="inferred from homology"/>
<dbReference type="Gene3D" id="3.40.190.10">
    <property type="entry name" value="Periplasmic binding protein-like II"/>
    <property type="match status" value="1"/>
</dbReference>
<dbReference type="CDD" id="cd13578">
    <property type="entry name" value="PBP2_Bug27"/>
    <property type="match status" value="1"/>
</dbReference>
<name>A0A840A956_9PROT</name>
<gene>
    <name evidence="3" type="ORF">GGQ83_000086</name>
</gene>
<organism evidence="3 4">
    <name type="scientific">Roseococcus suduntuyensis</name>
    <dbReference type="NCBI Taxonomy" id="455361"/>
    <lineage>
        <taxon>Bacteria</taxon>
        <taxon>Pseudomonadati</taxon>
        <taxon>Pseudomonadota</taxon>
        <taxon>Alphaproteobacteria</taxon>
        <taxon>Acetobacterales</taxon>
        <taxon>Roseomonadaceae</taxon>
        <taxon>Roseococcus</taxon>
    </lineage>
</organism>
<dbReference type="AlphaFoldDB" id="A0A840A956"/>
<keyword evidence="3" id="KW-0675">Receptor</keyword>
<dbReference type="RefSeq" id="WP_184381628.1">
    <property type="nucleotide sequence ID" value="NZ_JACIDJ010000001.1"/>
</dbReference>
<evidence type="ECO:0000313" key="4">
    <source>
        <dbReference type="Proteomes" id="UP000553193"/>
    </source>
</evidence>
<dbReference type="EMBL" id="JACIDJ010000001">
    <property type="protein sequence ID" value="MBB3896660.1"/>
    <property type="molecule type" value="Genomic_DNA"/>
</dbReference>
<keyword evidence="4" id="KW-1185">Reference proteome</keyword>
<keyword evidence="2" id="KW-0732">Signal</keyword>
<feature type="chain" id="PRO_5032835149" evidence="2">
    <location>
        <begin position="29"/>
        <end position="326"/>
    </location>
</feature>